<feature type="transmembrane region" description="Helical" evidence="1">
    <location>
        <begin position="32"/>
        <end position="50"/>
    </location>
</feature>
<feature type="transmembrane region" description="Helical" evidence="1">
    <location>
        <begin position="113"/>
        <end position="131"/>
    </location>
</feature>
<evidence type="ECO:0000256" key="1">
    <source>
        <dbReference type="SAM" id="Phobius"/>
    </source>
</evidence>
<dbReference type="OrthoDB" id="2332199at2759"/>
<feature type="transmembrane region" description="Helical" evidence="1">
    <location>
        <begin position="239"/>
        <end position="261"/>
    </location>
</feature>
<dbReference type="AlphaFoldDB" id="A0A067PKV7"/>
<dbReference type="HOGENOM" id="CLU_078024_0_0_1"/>
<feature type="transmembrane region" description="Helical" evidence="1">
    <location>
        <begin position="71"/>
        <end position="93"/>
    </location>
</feature>
<evidence type="ECO:0000313" key="2">
    <source>
        <dbReference type="EMBL" id="KDQ51101.1"/>
    </source>
</evidence>
<keyword evidence="1" id="KW-0472">Membrane</keyword>
<dbReference type="EMBL" id="KL197751">
    <property type="protein sequence ID" value="KDQ51101.1"/>
    <property type="molecule type" value="Genomic_DNA"/>
</dbReference>
<dbReference type="InterPro" id="IPR013920">
    <property type="entry name" value="DUF1774_fun"/>
</dbReference>
<evidence type="ECO:0000313" key="3">
    <source>
        <dbReference type="Proteomes" id="UP000027265"/>
    </source>
</evidence>
<gene>
    <name evidence="2" type="ORF">JAAARDRAFT_537812</name>
</gene>
<organism evidence="2 3">
    <name type="scientific">Jaapia argillacea MUCL 33604</name>
    <dbReference type="NCBI Taxonomy" id="933084"/>
    <lineage>
        <taxon>Eukaryota</taxon>
        <taxon>Fungi</taxon>
        <taxon>Dikarya</taxon>
        <taxon>Basidiomycota</taxon>
        <taxon>Agaricomycotina</taxon>
        <taxon>Agaricomycetes</taxon>
        <taxon>Agaricomycetidae</taxon>
        <taxon>Jaapiales</taxon>
        <taxon>Jaapiaceae</taxon>
        <taxon>Jaapia</taxon>
    </lineage>
</organism>
<accession>A0A067PKV7</accession>
<dbReference type="InParanoid" id="A0A067PKV7"/>
<reference evidence="3" key="1">
    <citation type="journal article" date="2014" name="Proc. Natl. Acad. Sci. U.S.A.">
        <title>Extensive sampling of basidiomycete genomes demonstrates inadequacy of the white-rot/brown-rot paradigm for wood decay fungi.</title>
        <authorList>
            <person name="Riley R."/>
            <person name="Salamov A.A."/>
            <person name="Brown D.W."/>
            <person name="Nagy L.G."/>
            <person name="Floudas D."/>
            <person name="Held B.W."/>
            <person name="Levasseur A."/>
            <person name="Lombard V."/>
            <person name="Morin E."/>
            <person name="Otillar R."/>
            <person name="Lindquist E.A."/>
            <person name="Sun H."/>
            <person name="LaButti K.M."/>
            <person name="Schmutz J."/>
            <person name="Jabbour D."/>
            <person name="Luo H."/>
            <person name="Baker S.E."/>
            <person name="Pisabarro A.G."/>
            <person name="Walton J.D."/>
            <person name="Blanchette R.A."/>
            <person name="Henrissat B."/>
            <person name="Martin F."/>
            <person name="Cullen D."/>
            <person name="Hibbett D.S."/>
            <person name="Grigoriev I.V."/>
        </authorList>
    </citation>
    <scope>NUCLEOTIDE SEQUENCE [LARGE SCALE GENOMIC DNA]</scope>
    <source>
        <strain evidence="3">MUCL 33604</strain>
    </source>
</reference>
<dbReference type="PANTHER" id="PTHR37992">
    <property type="entry name" value="EXPRESSED PROTEIN"/>
    <property type="match status" value="1"/>
</dbReference>
<dbReference type="PANTHER" id="PTHR37992:SF1">
    <property type="entry name" value="DUF1774-DOMAIN-CONTAINING PROTEIN"/>
    <property type="match status" value="1"/>
</dbReference>
<dbReference type="Proteomes" id="UP000027265">
    <property type="component" value="Unassembled WGS sequence"/>
</dbReference>
<feature type="transmembrane region" description="Helical" evidence="1">
    <location>
        <begin position="204"/>
        <end position="227"/>
    </location>
</feature>
<name>A0A067PKV7_9AGAM</name>
<proteinExistence type="predicted"/>
<feature type="transmembrane region" description="Helical" evidence="1">
    <location>
        <begin position="138"/>
        <end position="159"/>
    </location>
</feature>
<keyword evidence="3" id="KW-1185">Reference proteome</keyword>
<keyword evidence="1" id="KW-1133">Transmembrane helix</keyword>
<keyword evidence="1" id="KW-0812">Transmembrane</keyword>
<sequence length="271" mass="30073">MSSEEPLLPATTSQSDRLNMAKTWNALTRCKILTVGSFAINFVAQLYGMLTKPNMKDIADANHYAFSPNPYFIAGFFSLQMVLQLTWISKLFIPDDPRKKNDPTSYAEPAQLSYAPIYALGNICIAAWMIFWANERFVWSQIFVTINTLAQLYACFYLLPNFSLDNFWTHMVAQTFAGIGVLDFVDNGAVALRMVSPPARVVQVFSGVFFGLAALTTNPIFSATIVYDVVALYFGQHATWARVLGWMAVGLGAVALVKLAFFRLQASAIAL</sequence>
<protein>
    <submittedName>
        <fullName evidence="2">Uncharacterized protein</fullName>
    </submittedName>
</protein>